<gene>
    <name evidence="1" type="ORF">ASZ90_011781</name>
</gene>
<comment type="caution">
    <text evidence="1">The sequence shown here is derived from an EMBL/GenBank/DDBJ whole genome shotgun (WGS) entry which is preliminary data.</text>
</comment>
<reference evidence="1" key="1">
    <citation type="journal article" date="2015" name="Proc. Natl. Acad. Sci. U.S.A.">
        <title>Networks of energetic and metabolic interactions define dynamics in microbial communities.</title>
        <authorList>
            <person name="Embree M."/>
            <person name="Liu J.K."/>
            <person name="Al-Bassam M.M."/>
            <person name="Zengler K."/>
        </authorList>
    </citation>
    <scope>NUCLEOTIDE SEQUENCE</scope>
</reference>
<evidence type="ECO:0000313" key="1">
    <source>
        <dbReference type="EMBL" id="KUG18545.1"/>
    </source>
</evidence>
<accession>A0A0W8FCK5</accession>
<dbReference type="AlphaFoldDB" id="A0A0W8FCK5"/>
<name>A0A0W8FCK5_9ZZZZ</name>
<organism evidence="1">
    <name type="scientific">hydrocarbon metagenome</name>
    <dbReference type="NCBI Taxonomy" id="938273"/>
    <lineage>
        <taxon>unclassified sequences</taxon>
        <taxon>metagenomes</taxon>
        <taxon>ecological metagenomes</taxon>
    </lineage>
</organism>
<proteinExistence type="predicted"/>
<dbReference type="EMBL" id="LNQE01001375">
    <property type="protein sequence ID" value="KUG18545.1"/>
    <property type="molecule type" value="Genomic_DNA"/>
</dbReference>
<protein>
    <submittedName>
        <fullName evidence="1">Uncharacterized protein</fullName>
    </submittedName>
</protein>
<sequence>MQMAFVLMLLSCLSIQAIALDPGTIAVPSITGANMDMPKPLITPPSMDMANSPTKVTVVEGKRDPFSDGSPFNETETSEADKVSGDWTVRFANRSDVSLGLDLWASGGSKVMGFGELREGLAKNSVSASGSFEGELLMLKVKSAAPKFPDQRYDGCDLDLVLANETLFGAYILKWNGEIMDEGNATAVRI</sequence>